<comment type="function">
    <text evidence="1">Essential component of the TIM23 complex, a complex that mediates the translocation of transit peptide-containing proteins across the mitochondrial inner membrane.</text>
</comment>
<keyword evidence="9" id="KW-0811">Translocation</keyword>
<dbReference type="PANTHER" id="PTHR10485:SF0">
    <property type="entry name" value="AT05822P-RELATED"/>
    <property type="match status" value="1"/>
</dbReference>
<evidence type="ECO:0000256" key="4">
    <source>
        <dbReference type="ARBA" id="ARBA00022448"/>
    </source>
</evidence>
<organism evidence="13 14">
    <name type="scientific">Romanomermis culicivorax</name>
    <name type="common">Nematode worm</name>
    <dbReference type="NCBI Taxonomy" id="13658"/>
    <lineage>
        <taxon>Eukaryota</taxon>
        <taxon>Metazoa</taxon>
        <taxon>Ecdysozoa</taxon>
        <taxon>Nematoda</taxon>
        <taxon>Enoplea</taxon>
        <taxon>Dorylaimia</taxon>
        <taxon>Mermithida</taxon>
        <taxon>Mermithoidea</taxon>
        <taxon>Mermithidae</taxon>
        <taxon>Romanomermis</taxon>
    </lineage>
</organism>
<dbReference type="PANTHER" id="PTHR10485">
    <property type="entry name" value="MITOCHONDRIAL IMPORT INNER MEMBRANE TRANSLOCASE SUBUNIT TIM-17"/>
    <property type="match status" value="1"/>
</dbReference>
<reference evidence="14" key="1">
    <citation type="submission" date="2022-11" db="UniProtKB">
        <authorList>
            <consortium name="WormBaseParasite"/>
        </authorList>
    </citation>
    <scope>IDENTIFICATION</scope>
</reference>
<evidence type="ECO:0000313" key="14">
    <source>
        <dbReference type="WBParaSite" id="nRc.2.0.1.t05061-RA"/>
    </source>
</evidence>
<dbReference type="GO" id="GO:0005744">
    <property type="term" value="C:TIM23 mitochondrial import inner membrane translocase complex"/>
    <property type="evidence" value="ECO:0007669"/>
    <property type="project" value="TreeGrafter"/>
</dbReference>
<keyword evidence="13" id="KW-1185">Reference proteome</keyword>
<evidence type="ECO:0000313" key="13">
    <source>
        <dbReference type="Proteomes" id="UP000887565"/>
    </source>
</evidence>
<keyword evidence="8 12" id="KW-1133">Transmembrane helix</keyword>
<keyword evidence="6" id="KW-0999">Mitochondrion inner membrane</keyword>
<dbReference type="Pfam" id="PF02466">
    <property type="entry name" value="Tim17"/>
    <property type="match status" value="1"/>
</dbReference>
<feature type="transmembrane region" description="Helical" evidence="12">
    <location>
        <begin position="87"/>
        <end position="111"/>
    </location>
</feature>
<sequence length="120" mass="12363">MGCVGGSLFHAVRQGYKAPKGISSRLSDALVGLRTGGPKVGGQFAVWGFTFSSFDCLLSRMRGKEDPWNSIASGALTGVVLTARQGAAAMAVSGILGGVLLAGIEGVSILLMRFQAEAFK</sequence>
<accession>A0A915HU41</accession>
<comment type="subcellular location">
    <subcellularLocation>
        <location evidence="2">Mitochondrion inner membrane</location>
        <topology evidence="2">Multi-pass membrane protein</topology>
    </subcellularLocation>
</comment>
<keyword evidence="10" id="KW-0496">Mitochondrion</keyword>
<keyword evidence="7" id="KW-0653">Protein transport</keyword>
<name>A0A915HU41_ROMCU</name>
<dbReference type="OMA" id="WEPCPWR"/>
<keyword evidence="4" id="KW-0813">Transport</keyword>
<evidence type="ECO:0000256" key="5">
    <source>
        <dbReference type="ARBA" id="ARBA00022692"/>
    </source>
</evidence>
<keyword evidence="5 12" id="KW-0812">Transmembrane</keyword>
<protein>
    <submittedName>
        <fullName evidence="14">Uncharacterized protein</fullName>
    </submittedName>
</protein>
<comment type="similarity">
    <text evidence="3">Belongs to the Tim17/Tim22/Tim23 family.</text>
</comment>
<keyword evidence="11 12" id="KW-0472">Membrane</keyword>
<evidence type="ECO:0000256" key="7">
    <source>
        <dbReference type="ARBA" id="ARBA00022927"/>
    </source>
</evidence>
<evidence type="ECO:0000256" key="2">
    <source>
        <dbReference type="ARBA" id="ARBA00004448"/>
    </source>
</evidence>
<evidence type="ECO:0000256" key="3">
    <source>
        <dbReference type="ARBA" id="ARBA00008444"/>
    </source>
</evidence>
<dbReference type="GO" id="GO:0008320">
    <property type="term" value="F:protein transmembrane transporter activity"/>
    <property type="evidence" value="ECO:0007669"/>
    <property type="project" value="TreeGrafter"/>
</dbReference>
<evidence type="ECO:0000256" key="12">
    <source>
        <dbReference type="SAM" id="Phobius"/>
    </source>
</evidence>
<evidence type="ECO:0000256" key="1">
    <source>
        <dbReference type="ARBA" id="ARBA00002959"/>
    </source>
</evidence>
<evidence type="ECO:0000256" key="6">
    <source>
        <dbReference type="ARBA" id="ARBA00022792"/>
    </source>
</evidence>
<evidence type="ECO:0000256" key="10">
    <source>
        <dbReference type="ARBA" id="ARBA00023128"/>
    </source>
</evidence>
<dbReference type="AlphaFoldDB" id="A0A915HU41"/>
<evidence type="ECO:0000256" key="9">
    <source>
        <dbReference type="ARBA" id="ARBA00023010"/>
    </source>
</evidence>
<evidence type="ECO:0000256" key="8">
    <source>
        <dbReference type="ARBA" id="ARBA00022989"/>
    </source>
</evidence>
<dbReference type="GO" id="GO:0030150">
    <property type="term" value="P:protein import into mitochondrial matrix"/>
    <property type="evidence" value="ECO:0007669"/>
    <property type="project" value="TreeGrafter"/>
</dbReference>
<evidence type="ECO:0000256" key="11">
    <source>
        <dbReference type="ARBA" id="ARBA00023136"/>
    </source>
</evidence>
<dbReference type="WBParaSite" id="nRc.2.0.1.t05061-RA">
    <property type="protein sequence ID" value="nRc.2.0.1.t05061-RA"/>
    <property type="gene ID" value="nRc.2.0.1.g05061"/>
</dbReference>
<dbReference type="Proteomes" id="UP000887565">
    <property type="component" value="Unplaced"/>
</dbReference>
<proteinExistence type="inferred from homology"/>